<dbReference type="Proteomes" id="UP000800092">
    <property type="component" value="Unassembled WGS sequence"/>
</dbReference>
<evidence type="ECO:0000313" key="4">
    <source>
        <dbReference type="EMBL" id="KAF2234754.1"/>
    </source>
</evidence>
<dbReference type="GO" id="GO:0070131">
    <property type="term" value="P:positive regulation of mitochondrial translation"/>
    <property type="evidence" value="ECO:0007669"/>
    <property type="project" value="TreeGrafter"/>
</dbReference>
<reference evidence="4" key="1">
    <citation type="journal article" date="2020" name="Stud. Mycol.">
        <title>101 Dothideomycetes genomes: a test case for predicting lifestyles and emergence of pathogens.</title>
        <authorList>
            <person name="Haridas S."/>
            <person name="Albert R."/>
            <person name="Binder M."/>
            <person name="Bloem J."/>
            <person name="Labutti K."/>
            <person name="Salamov A."/>
            <person name="Andreopoulos B."/>
            <person name="Baker S."/>
            <person name="Barry K."/>
            <person name="Bills G."/>
            <person name="Bluhm B."/>
            <person name="Cannon C."/>
            <person name="Castanera R."/>
            <person name="Culley D."/>
            <person name="Daum C."/>
            <person name="Ezra D."/>
            <person name="Gonzalez J."/>
            <person name="Henrissat B."/>
            <person name="Kuo A."/>
            <person name="Liang C."/>
            <person name="Lipzen A."/>
            <person name="Lutzoni F."/>
            <person name="Magnuson J."/>
            <person name="Mondo S."/>
            <person name="Nolan M."/>
            <person name="Ohm R."/>
            <person name="Pangilinan J."/>
            <person name="Park H.-J."/>
            <person name="Ramirez L."/>
            <person name="Alfaro M."/>
            <person name="Sun H."/>
            <person name="Tritt A."/>
            <person name="Yoshinaga Y."/>
            <person name="Zwiers L.-H."/>
            <person name="Turgeon B."/>
            <person name="Goodwin S."/>
            <person name="Spatafora J."/>
            <person name="Crous P."/>
            <person name="Grigoriev I."/>
        </authorList>
    </citation>
    <scope>NUCLEOTIDE SEQUENCE</scope>
    <source>
        <strain evidence="4">Tuck. ex Michener</strain>
    </source>
</reference>
<dbReference type="GO" id="GO:0005739">
    <property type="term" value="C:mitochondrion"/>
    <property type="evidence" value="ECO:0007669"/>
    <property type="project" value="UniProtKB-ARBA"/>
</dbReference>
<name>A0A6A6H9F8_VIRVR</name>
<dbReference type="PANTHER" id="PTHR16255:SF1">
    <property type="entry name" value="REQUIRED FOR MEIOTIC NUCLEAR DIVISION PROTEIN 1 HOMOLOG"/>
    <property type="match status" value="1"/>
</dbReference>
<sequence length="476" mass="53892">MLNGIKSHGTVHLKAFLRLAWSSRYQHTSHLANPSVCALRGRRFLLLTVSQSRKWQSTLSESQKSPKKQSASTSEEGGDAPKTSKKIRSGGGKTSLRRVAVEAQRSRDQLIIGSKGLRFVNPDVETKSVTAYSAAEQYDIFKVSDNLRRGHFKIDPFETSLFPQVVHIQTLGEGIFTYATQQKPDQNETLGDVFIFPSGTVVTWNAPVKTAQYLLELIEPAAKGPHRSTIETEDLDFIEDPFQRQSRIVGDTIILGTKVDGVTDSSESPVPGNVAGGFEDATEGQRPNIDTVLAKIAFSSGFARSTKLAVLESRLDSFVESTRQIPDLLATMTRFRRPKRFSRQFMLQKTGELLSLRAQLNLYSELTDSLPDLFWDSRHELGLEGYYDMVGRSLDVGQRIRVLNERMDYAQEITSVLRETLNEKHGEFLEWLIIGLILIEVLFELPRFLGHWWTQNTETTDDLLRHYLEQELRRKE</sequence>
<feature type="region of interest" description="Disordered" evidence="2">
    <location>
        <begin position="57"/>
        <end position="99"/>
    </location>
</feature>
<evidence type="ECO:0000313" key="5">
    <source>
        <dbReference type="Proteomes" id="UP000800092"/>
    </source>
</evidence>
<dbReference type="EMBL" id="ML991796">
    <property type="protein sequence ID" value="KAF2234754.1"/>
    <property type="molecule type" value="Genomic_DNA"/>
</dbReference>
<feature type="compositionally biased region" description="Polar residues" evidence="2">
    <location>
        <begin position="57"/>
        <end position="75"/>
    </location>
</feature>
<dbReference type="PANTHER" id="PTHR16255">
    <property type="entry name" value="REQUIRED FOR MEIOTIC NUCLEAR DIVISION PROTEIN 1 HOMOLOG"/>
    <property type="match status" value="1"/>
</dbReference>
<protein>
    <recommendedName>
        <fullName evidence="3">DUF155 domain-containing protein</fullName>
    </recommendedName>
</protein>
<evidence type="ECO:0000259" key="3">
    <source>
        <dbReference type="Pfam" id="PF02582"/>
    </source>
</evidence>
<keyword evidence="5" id="KW-1185">Reference proteome</keyword>
<feature type="domain" description="DUF155" evidence="3">
    <location>
        <begin position="193"/>
        <end position="404"/>
    </location>
</feature>
<dbReference type="OrthoDB" id="242766at2759"/>
<dbReference type="Pfam" id="PF02582">
    <property type="entry name" value="DUF155"/>
    <property type="match status" value="1"/>
</dbReference>
<evidence type="ECO:0000256" key="1">
    <source>
        <dbReference type="ARBA" id="ARBA00008306"/>
    </source>
</evidence>
<dbReference type="InterPro" id="IPR051624">
    <property type="entry name" value="RMD1/Sad1-interacting"/>
</dbReference>
<gene>
    <name evidence="4" type="ORF">EV356DRAFT_446214</name>
</gene>
<comment type="similarity">
    <text evidence="1">Belongs to the RMD1/sif2 family.</text>
</comment>
<proteinExistence type="inferred from homology"/>
<evidence type="ECO:0000256" key="2">
    <source>
        <dbReference type="SAM" id="MobiDB-lite"/>
    </source>
</evidence>
<organism evidence="4 5">
    <name type="scientific">Viridothelium virens</name>
    <name type="common">Speckled blister lichen</name>
    <name type="synonym">Trypethelium virens</name>
    <dbReference type="NCBI Taxonomy" id="1048519"/>
    <lineage>
        <taxon>Eukaryota</taxon>
        <taxon>Fungi</taxon>
        <taxon>Dikarya</taxon>
        <taxon>Ascomycota</taxon>
        <taxon>Pezizomycotina</taxon>
        <taxon>Dothideomycetes</taxon>
        <taxon>Dothideomycetes incertae sedis</taxon>
        <taxon>Trypetheliales</taxon>
        <taxon>Trypetheliaceae</taxon>
        <taxon>Viridothelium</taxon>
    </lineage>
</organism>
<dbReference type="InterPro" id="IPR003734">
    <property type="entry name" value="DUF155"/>
</dbReference>
<accession>A0A6A6H9F8</accession>
<dbReference type="AlphaFoldDB" id="A0A6A6H9F8"/>